<dbReference type="GeneID" id="66347090"/>
<sequence length="125" mass="14939">MNYIIALLALPVVIKIFTHFGLQKLRLIPKSVITAEMVINQMNKQKIRPLKVELLYNDVYKDFHDKFKEKELDRQQIVAIRKYLSQHVEQYPHKKFKNDIHAIYTMLSAKDIKRRHLEIVQKIIA</sequence>
<organism evidence="1 2">
    <name type="scientific">Clostridium beijerinckii</name>
    <name type="common">Clostridium MP</name>
    <dbReference type="NCBI Taxonomy" id="1520"/>
    <lineage>
        <taxon>Bacteria</taxon>
        <taxon>Bacillati</taxon>
        <taxon>Bacillota</taxon>
        <taxon>Clostridia</taxon>
        <taxon>Eubacteriales</taxon>
        <taxon>Clostridiaceae</taxon>
        <taxon>Clostridium</taxon>
    </lineage>
</organism>
<accession>A0AB74VD80</accession>
<keyword evidence="2" id="KW-1185">Reference proteome</keyword>
<protein>
    <submittedName>
        <fullName evidence="1">Uncharacterized protein</fullName>
    </submittedName>
</protein>
<proteinExistence type="predicted"/>
<dbReference type="RefSeq" id="WP_077870019.1">
    <property type="nucleotide sequence ID" value="NZ_BKAK01000058.1"/>
</dbReference>
<name>A0AB74VD80_CLOBE</name>
<evidence type="ECO:0000313" key="2">
    <source>
        <dbReference type="Proteomes" id="UP000679373"/>
    </source>
</evidence>
<evidence type="ECO:0000313" key="1">
    <source>
        <dbReference type="EMBL" id="QUN34408.1"/>
    </source>
</evidence>
<gene>
    <name evidence="1" type="ORF">KEC93_21165</name>
</gene>
<dbReference type="AlphaFoldDB" id="A0AB74VD80"/>
<reference evidence="1" key="1">
    <citation type="submission" date="2021-04" db="EMBL/GenBank/DDBJ databases">
        <title>Complete genome sequence of the type strain Clostridium beijerinckii NRRL B-598.</title>
        <authorList>
            <person name="Sedlar K."/>
            <person name="Branska B."/>
            <person name="Bezdicek M."/>
            <person name="Nykrynova M."/>
            <person name="Lengerova M."/>
            <person name="Skutkova H."/>
            <person name="Patakova P."/>
        </authorList>
    </citation>
    <scope>NUCLEOTIDE SEQUENCE</scope>
    <source>
        <strain evidence="1">DSM 791</strain>
    </source>
</reference>
<dbReference type="Proteomes" id="UP000679373">
    <property type="component" value="Chromosome"/>
</dbReference>
<dbReference type="EMBL" id="CP073653">
    <property type="protein sequence ID" value="QUN34408.1"/>
    <property type="molecule type" value="Genomic_DNA"/>
</dbReference>